<dbReference type="STRING" id="174720.A0A0N5C7F6"/>
<keyword evidence="2" id="KW-1015">Disulfide bond</keyword>
<evidence type="ECO:0000259" key="6">
    <source>
        <dbReference type="PROSITE" id="PS01180"/>
    </source>
</evidence>
<dbReference type="InterPro" id="IPR016186">
    <property type="entry name" value="C-type_lectin-like/link_sf"/>
</dbReference>
<dbReference type="InterPro" id="IPR001304">
    <property type="entry name" value="C-type_lectin-like"/>
</dbReference>
<dbReference type="Proteomes" id="UP000046392">
    <property type="component" value="Unplaced"/>
</dbReference>
<keyword evidence="4" id="KW-1133">Transmembrane helix</keyword>
<proteinExistence type="predicted"/>
<dbReference type="InterPro" id="IPR000859">
    <property type="entry name" value="CUB_dom"/>
</dbReference>
<evidence type="ECO:0000259" key="7">
    <source>
        <dbReference type="PROSITE" id="PS50041"/>
    </source>
</evidence>
<evidence type="ECO:0000256" key="4">
    <source>
        <dbReference type="SAM" id="Phobius"/>
    </source>
</evidence>
<evidence type="ECO:0000313" key="9">
    <source>
        <dbReference type="WBParaSite" id="SPAL_0001386900.1"/>
    </source>
</evidence>
<dbReference type="SMART" id="SM00042">
    <property type="entry name" value="CUB"/>
    <property type="match status" value="1"/>
</dbReference>
<accession>A0A0N5C7F6</accession>
<dbReference type="WBParaSite" id="SPAL_0001386900.1">
    <property type="protein sequence ID" value="SPAL_0001386900.1"/>
    <property type="gene ID" value="SPAL_0001386900"/>
</dbReference>
<evidence type="ECO:0000256" key="2">
    <source>
        <dbReference type="ARBA" id="ARBA00023157"/>
    </source>
</evidence>
<dbReference type="PROSITE" id="PS50041">
    <property type="entry name" value="C_TYPE_LECTIN_2"/>
    <property type="match status" value="1"/>
</dbReference>
<dbReference type="Pfam" id="PF00059">
    <property type="entry name" value="Lectin_C"/>
    <property type="match status" value="1"/>
</dbReference>
<feature type="domain" description="CUB" evidence="6">
    <location>
        <begin position="34"/>
        <end position="158"/>
    </location>
</feature>
<dbReference type="PANTHER" id="PTHR24251">
    <property type="entry name" value="OVOCHYMASE-RELATED"/>
    <property type="match status" value="1"/>
</dbReference>
<reference evidence="9" key="1">
    <citation type="submission" date="2017-02" db="UniProtKB">
        <authorList>
            <consortium name="WormBaseParasite"/>
        </authorList>
    </citation>
    <scope>IDENTIFICATION</scope>
</reference>
<dbReference type="CDD" id="cd00041">
    <property type="entry name" value="CUB"/>
    <property type="match status" value="1"/>
</dbReference>
<feature type="chain" id="PRO_5005895487" evidence="5">
    <location>
        <begin position="25"/>
        <end position="574"/>
    </location>
</feature>
<dbReference type="CDD" id="cd00037">
    <property type="entry name" value="CLECT"/>
    <property type="match status" value="1"/>
</dbReference>
<dbReference type="SUPFAM" id="SSF56436">
    <property type="entry name" value="C-type lectin-like"/>
    <property type="match status" value="1"/>
</dbReference>
<keyword evidence="4" id="KW-0472">Membrane</keyword>
<evidence type="ECO:0000313" key="8">
    <source>
        <dbReference type="Proteomes" id="UP000046392"/>
    </source>
</evidence>
<protein>
    <submittedName>
        <fullName evidence="9">CUB domain-containing protein</fullName>
    </submittedName>
</protein>
<feature type="domain" description="C-type lectin" evidence="7">
    <location>
        <begin position="172"/>
        <end position="291"/>
    </location>
</feature>
<dbReference type="SMART" id="SM00034">
    <property type="entry name" value="CLECT"/>
    <property type="match status" value="1"/>
</dbReference>
<keyword evidence="4" id="KW-0812">Transmembrane</keyword>
<dbReference type="SUPFAM" id="SSF49854">
    <property type="entry name" value="Spermadhesin, CUB domain"/>
    <property type="match status" value="1"/>
</dbReference>
<comment type="caution">
    <text evidence="3">Lacks conserved residue(s) required for the propagation of feature annotation.</text>
</comment>
<feature type="signal peptide" evidence="5">
    <location>
        <begin position="1"/>
        <end position="24"/>
    </location>
</feature>
<dbReference type="Gene3D" id="2.60.120.290">
    <property type="entry name" value="Spermadhesin, CUB domain"/>
    <property type="match status" value="1"/>
</dbReference>
<dbReference type="Gene3D" id="3.10.100.10">
    <property type="entry name" value="Mannose-Binding Protein A, subunit A"/>
    <property type="match status" value="1"/>
</dbReference>
<feature type="transmembrane region" description="Helical" evidence="4">
    <location>
        <begin position="319"/>
        <end position="340"/>
    </location>
</feature>
<dbReference type="InterPro" id="IPR035914">
    <property type="entry name" value="Sperma_CUB_dom_sf"/>
</dbReference>
<keyword evidence="5" id="KW-0732">Signal</keyword>
<name>A0A0N5C7F6_STREA</name>
<dbReference type="Pfam" id="PF00431">
    <property type="entry name" value="CUB"/>
    <property type="match status" value="1"/>
</dbReference>
<evidence type="ECO:0000256" key="3">
    <source>
        <dbReference type="PROSITE-ProRule" id="PRU00059"/>
    </source>
</evidence>
<dbReference type="AlphaFoldDB" id="A0A0N5C7F6"/>
<organism evidence="8 9">
    <name type="scientific">Strongyloides papillosus</name>
    <name type="common">Intestinal threadworm</name>
    <dbReference type="NCBI Taxonomy" id="174720"/>
    <lineage>
        <taxon>Eukaryota</taxon>
        <taxon>Metazoa</taxon>
        <taxon>Ecdysozoa</taxon>
        <taxon>Nematoda</taxon>
        <taxon>Chromadorea</taxon>
        <taxon>Rhabditida</taxon>
        <taxon>Tylenchina</taxon>
        <taxon>Panagrolaimomorpha</taxon>
        <taxon>Strongyloidoidea</taxon>
        <taxon>Strongyloididae</taxon>
        <taxon>Strongyloides</taxon>
    </lineage>
</organism>
<keyword evidence="8" id="KW-1185">Reference proteome</keyword>
<dbReference type="InterPro" id="IPR016187">
    <property type="entry name" value="CTDL_fold"/>
</dbReference>
<keyword evidence="1" id="KW-0677">Repeat</keyword>
<sequence>MIYKYKTTFFIIFISVFLINDIKCQKNDTNILSCNSDKPKILIGENKKNILKIPFEGKEYLSSQNCTFIIRSTSNSNRSKILLTIDYMDIEEPLFSGCSDYLAIYSGEERIERMLINKICGAINYPFQITSNDNSMLLEFISDNLVQKKGFQISYERFEVPGCPSDWIVTNDGKSCLYIYDNGSHNLTWIDAQLLCEMSFSNLVTFDDYNEYQLISETLSISNATLWMGYQDFIRENDIMSTSNSQNTSTWNVPNISNDRSKNCLTLTITNSSVHNFNMVDCRNKHSFVCKRSYDYPYTMRYRRYRKYFDQLNLSNTSWLFYIFITLTILFLLVVLYCLLTYCTKHKRNVQINNYDQNAMLVQENKSQEHSKASNNAVKNNERQYVSQTKVKKIKKSIEKVNVDENVYGSAKFEMKANQPNFMTSTSRLQTPNSNNYENSDNPINLIKSTKGDTLITESINLPNSMPINENNLESTFIENEKDSISLKANLLDTNSNKRNGSIKDEKIDLTRSEVQNKNDNSTTVKQVAVIIEENNDPGLSLVLDVKKKHFDRPQILKISNASAISLDEFWNNT</sequence>
<dbReference type="PROSITE" id="PS01180">
    <property type="entry name" value="CUB"/>
    <property type="match status" value="1"/>
</dbReference>
<evidence type="ECO:0000256" key="1">
    <source>
        <dbReference type="ARBA" id="ARBA00022737"/>
    </source>
</evidence>
<evidence type="ECO:0000256" key="5">
    <source>
        <dbReference type="SAM" id="SignalP"/>
    </source>
</evidence>